<feature type="non-terminal residue" evidence="1">
    <location>
        <position position="118"/>
    </location>
</feature>
<evidence type="ECO:0000313" key="2">
    <source>
        <dbReference type="Proteomes" id="UP001152795"/>
    </source>
</evidence>
<sequence>TEDEGSFMSKDHKSQRMTYIPQSGYSCKATCPQCDDENEFYLLTKSLGFHNETVPSSTFSITDCFNWSHEPPLTLIKTWCKQLRHVSHRHDSFPKDLFPGMDQWEIPRLVELPERYCR</sequence>
<dbReference type="OrthoDB" id="5985069at2759"/>
<keyword evidence="2" id="KW-1185">Reference proteome</keyword>
<name>A0A6S7LV67_PARCT</name>
<protein>
    <submittedName>
        <fullName evidence="1">Uncharacterized protein</fullName>
    </submittedName>
</protein>
<organism evidence="1 2">
    <name type="scientific">Paramuricea clavata</name>
    <name type="common">Red gorgonian</name>
    <name type="synonym">Violescent sea-whip</name>
    <dbReference type="NCBI Taxonomy" id="317549"/>
    <lineage>
        <taxon>Eukaryota</taxon>
        <taxon>Metazoa</taxon>
        <taxon>Cnidaria</taxon>
        <taxon>Anthozoa</taxon>
        <taxon>Octocorallia</taxon>
        <taxon>Malacalcyonacea</taxon>
        <taxon>Plexauridae</taxon>
        <taxon>Paramuricea</taxon>
    </lineage>
</organism>
<gene>
    <name evidence="1" type="ORF">PACLA_8A020604</name>
</gene>
<feature type="non-terminal residue" evidence="1">
    <location>
        <position position="1"/>
    </location>
</feature>
<dbReference type="EMBL" id="CACRXK020037057">
    <property type="protein sequence ID" value="CAB4044969.1"/>
    <property type="molecule type" value="Genomic_DNA"/>
</dbReference>
<dbReference type="Proteomes" id="UP001152795">
    <property type="component" value="Unassembled WGS sequence"/>
</dbReference>
<comment type="caution">
    <text evidence="1">The sequence shown here is derived from an EMBL/GenBank/DDBJ whole genome shotgun (WGS) entry which is preliminary data.</text>
</comment>
<accession>A0A6S7LV67</accession>
<evidence type="ECO:0000313" key="1">
    <source>
        <dbReference type="EMBL" id="CAB4044969.1"/>
    </source>
</evidence>
<proteinExistence type="predicted"/>
<reference evidence="1" key="1">
    <citation type="submission" date="2020-04" db="EMBL/GenBank/DDBJ databases">
        <authorList>
            <person name="Alioto T."/>
            <person name="Alioto T."/>
            <person name="Gomez Garrido J."/>
        </authorList>
    </citation>
    <scope>NUCLEOTIDE SEQUENCE</scope>
    <source>
        <strain evidence="1">A484AB</strain>
    </source>
</reference>
<dbReference type="AlphaFoldDB" id="A0A6S7LV67"/>